<evidence type="ECO:0000256" key="5">
    <source>
        <dbReference type="ARBA" id="ARBA00022741"/>
    </source>
</evidence>
<dbReference type="PANTHER" id="PTHR43102:SF2">
    <property type="entry name" value="GAF DOMAIN-CONTAINING PROTEIN"/>
    <property type="match status" value="1"/>
</dbReference>
<evidence type="ECO:0000256" key="7">
    <source>
        <dbReference type="ARBA" id="ARBA00022840"/>
    </source>
</evidence>
<dbReference type="AlphaFoldDB" id="A0A437GX98"/>
<dbReference type="InterPro" id="IPR000700">
    <property type="entry name" value="PAS-assoc_C"/>
</dbReference>
<accession>A0A437GX98</accession>
<dbReference type="Proteomes" id="UP000283003">
    <property type="component" value="Unassembled WGS sequence"/>
</dbReference>
<proteinExistence type="predicted"/>
<dbReference type="Gene3D" id="3.30.565.10">
    <property type="entry name" value="Histidine kinase-like ATPase, C-terminal domain"/>
    <property type="match status" value="1"/>
</dbReference>
<dbReference type="PANTHER" id="PTHR43102">
    <property type="entry name" value="SLR1143 PROTEIN"/>
    <property type="match status" value="1"/>
</dbReference>
<dbReference type="EMBL" id="RXOL01000003">
    <property type="protein sequence ID" value="RVQ67025.1"/>
    <property type="molecule type" value="Genomic_DNA"/>
</dbReference>
<dbReference type="Pfam" id="PF01590">
    <property type="entry name" value="GAF"/>
    <property type="match status" value="1"/>
</dbReference>
<dbReference type="GO" id="GO:0005524">
    <property type="term" value="F:ATP binding"/>
    <property type="evidence" value="ECO:0007669"/>
    <property type="project" value="UniProtKB-KW"/>
</dbReference>
<evidence type="ECO:0000256" key="2">
    <source>
        <dbReference type="ARBA" id="ARBA00012438"/>
    </source>
</evidence>
<evidence type="ECO:0000256" key="6">
    <source>
        <dbReference type="ARBA" id="ARBA00022777"/>
    </source>
</evidence>
<evidence type="ECO:0000256" key="4">
    <source>
        <dbReference type="ARBA" id="ARBA00022679"/>
    </source>
</evidence>
<comment type="catalytic activity">
    <reaction evidence="1">
        <text>ATP + protein L-histidine = ADP + protein N-phospho-L-histidine.</text>
        <dbReference type="EC" id="2.7.13.3"/>
    </reaction>
</comment>
<keyword evidence="5" id="KW-0547">Nucleotide-binding</keyword>
<dbReference type="SUPFAM" id="SSF55781">
    <property type="entry name" value="GAF domain-like"/>
    <property type="match status" value="1"/>
</dbReference>
<dbReference type="PROSITE" id="PS50113">
    <property type="entry name" value="PAC"/>
    <property type="match status" value="1"/>
</dbReference>
<comment type="caution">
    <text evidence="9">The sequence shown here is derived from an EMBL/GenBank/DDBJ whole genome shotgun (WGS) entry which is preliminary data.</text>
</comment>
<dbReference type="SMART" id="SM00911">
    <property type="entry name" value="HWE_HK"/>
    <property type="match status" value="1"/>
</dbReference>
<keyword evidence="7" id="KW-0067">ATP-binding</keyword>
<dbReference type="EC" id="2.7.13.3" evidence="2"/>
<evidence type="ECO:0000313" key="9">
    <source>
        <dbReference type="EMBL" id="RVQ67025.1"/>
    </source>
</evidence>
<dbReference type="InterPro" id="IPR029016">
    <property type="entry name" value="GAF-like_dom_sf"/>
</dbReference>
<dbReference type="SUPFAM" id="SSF55785">
    <property type="entry name" value="PYP-like sensor domain (PAS domain)"/>
    <property type="match status" value="1"/>
</dbReference>
<evidence type="ECO:0000313" key="10">
    <source>
        <dbReference type="Proteomes" id="UP000283003"/>
    </source>
</evidence>
<dbReference type="Pfam" id="PF07536">
    <property type="entry name" value="HWE_HK"/>
    <property type="match status" value="1"/>
</dbReference>
<keyword evidence="10" id="KW-1185">Reference proteome</keyword>
<sequence length="500" mass="55090">MAYGTRDSGDRAGDPPMTLERRLRALEEYQILDTEAERSFDDIVFLTQKICQTPAALISLVADDRQWFKARIGFEACEVPISQSVCRHGMASRELLVVPDLTLDARTCDNPLVVGEPNIRFYAGAPLVTPDGTIIGMLCVIDTAPRPDGLDPDQHRSLKALAGQVITQLEMRKTMRDHEIALEVEREEAAILRRTTAQLQMAEEVGEIGAFEIDFTSREIVMSREFCRIHGLEPQKSLRLDELDRRVPGSALIGAALNDATDFERGEFRITRESDGHDRWLDIRSRYRLDDEGNRIGVAGIVTDVTEQRAVNEEISHRLKNTMALVQAIAGHTLRGIADPAPVHEFNRRVSALATAHDILLRRTSSAACLHEVAEGVLAGLSIEDRVKRDGKDIELTSRAVLVLSMLLHELGTNAMKYGALSTPAGQVSLTTSLEPGDDGDRLIIDWVETGGPEPRTPERLGLGTRLIQRGLAPDGDAELSYEPAGFKARIMAPINQVGA</sequence>
<dbReference type="InterPro" id="IPR036890">
    <property type="entry name" value="HATPase_C_sf"/>
</dbReference>
<evidence type="ECO:0000256" key="3">
    <source>
        <dbReference type="ARBA" id="ARBA00022553"/>
    </source>
</evidence>
<protein>
    <recommendedName>
        <fullName evidence="2">histidine kinase</fullName>
        <ecNumber evidence="2">2.7.13.3</ecNumber>
    </recommendedName>
</protein>
<dbReference type="SMART" id="SM00065">
    <property type="entry name" value="GAF"/>
    <property type="match status" value="1"/>
</dbReference>
<feature type="domain" description="PAC" evidence="8">
    <location>
        <begin position="264"/>
        <end position="317"/>
    </location>
</feature>
<dbReference type="InterPro" id="IPR011102">
    <property type="entry name" value="Sig_transdc_His_kinase_HWE"/>
</dbReference>
<dbReference type="InterPro" id="IPR035965">
    <property type="entry name" value="PAS-like_dom_sf"/>
</dbReference>
<keyword evidence="6" id="KW-0418">Kinase</keyword>
<gene>
    <name evidence="9" type="ORF">EKN06_08795</name>
</gene>
<evidence type="ECO:0000256" key="1">
    <source>
        <dbReference type="ARBA" id="ARBA00000085"/>
    </source>
</evidence>
<reference evidence="9 10" key="1">
    <citation type="submission" date="2018-12" db="EMBL/GenBank/DDBJ databases">
        <title>Croceicoccus ponticola sp. nov., a lipolytic bacterium isolated from seawater.</title>
        <authorList>
            <person name="Yoon J.-H."/>
        </authorList>
    </citation>
    <scope>NUCLEOTIDE SEQUENCE [LARGE SCALE GENOMIC DNA]</scope>
    <source>
        <strain evidence="9 10">GM-16</strain>
    </source>
</reference>
<keyword evidence="4" id="KW-0808">Transferase</keyword>
<dbReference type="GO" id="GO:0004673">
    <property type="term" value="F:protein histidine kinase activity"/>
    <property type="evidence" value="ECO:0007669"/>
    <property type="project" value="UniProtKB-EC"/>
</dbReference>
<dbReference type="Gene3D" id="3.30.450.40">
    <property type="match status" value="1"/>
</dbReference>
<dbReference type="OrthoDB" id="136506at2"/>
<keyword evidence="3" id="KW-0597">Phosphoprotein</keyword>
<organism evidence="9 10">
    <name type="scientific">Croceicoccus ponticola</name>
    <dbReference type="NCBI Taxonomy" id="2217664"/>
    <lineage>
        <taxon>Bacteria</taxon>
        <taxon>Pseudomonadati</taxon>
        <taxon>Pseudomonadota</taxon>
        <taxon>Alphaproteobacteria</taxon>
        <taxon>Sphingomonadales</taxon>
        <taxon>Erythrobacteraceae</taxon>
        <taxon>Croceicoccus</taxon>
    </lineage>
</organism>
<dbReference type="Gene3D" id="3.30.450.20">
    <property type="entry name" value="PAS domain"/>
    <property type="match status" value="2"/>
</dbReference>
<name>A0A437GX98_9SPHN</name>
<evidence type="ECO:0000259" key="8">
    <source>
        <dbReference type="PROSITE" id="PS50113"/>
    </source>
</evidence>
<dbReference type="InterPro" id="IPR003018">
    <property type="entry name" value="GAF"/>
</dbReference>